<sequence length="455" mass="50004">MAGTRRGRVVLPQYVVIRSSWYLGLLLVALMAGVKLSHQVPTTTDVGVSDNVPQDDFAAWLQEMAETSDSDDDDETTPGAADTGSDDIPNLTAGEGGEKRGKDDDDKKDKHHSSSSSSGKGSSSSSKAPKENYDSIGVKPPPTGTPKKITVGKDGKGDFKTINEALNSIKPGATYRTIIKIKAGVYEEKVTINSTQPYITFLGEGMNETIITWNDTAGDFDDADVLLKTYRSATVGISSEWFIAKGVQFRNSAPQPAPGAILKQAVAMRISADRAAFYNCSFYGFQDTLYDHNGRHYFESSLIVGSIDFIFGNGRSLYRGCHLLEVADSFGSLSAQKRNESRMHTGFSFLDCRVDGQGLQIYLGRAWGNFSRTVYSYTYMNDIIYPGGWSDFGFPQRDHQVFFGQYKCYGPGANTSQRVPWAMNLTPTQAKPFLSVNFINGKSWLTSYIKKPKFT</sequence>
<evidence type="ECO:0000256" key="5">
    <source>
        <dbReference type="ARBA" id="ARBA00023085"/>
    </source>
</evidence>
<feature type="region of interest" description="Disordered" evidence="9">
    <location>
        <begin position="65"/>
        <end position="152"/>
    </location>
</feature>
<evidence type="ECO:0000256" key="1">
    <source>
        <dbReference type="ARBA" id="ARBA00005184"/>
    </source>
</evidence>
<evidence type="ECO:0000256" key="3">
    <source>
        <dbReference type="ARBA" id="ARBA00013229"/>
    </source>
</evidence>
<dbReference type="InterPro" id="IPR011050">
    <property type="entry name" value="Pectin_lyase_fold/virulence"/>
</dbReference>
<evidence type="ECO:0000256" key="7">
    <source>
        <dbReference type="PROSITE-ProRule" id="PRU10040"/>
    </source>
</evidence>
<accession>A0ABP0XFV7</accession>
<evidence type="ECO:0000256" key="9">
    <source>
        <dbReference type="SAM" id="MobiDB-lite"/>
    </source>
</evidence>
<evidence type="ECO:0000313" key="11">
    <source>
        <dbReference type="EMBL" id="CAK9276821.1"/>
    </source>
</evidence>
<proteinExistence type="inferred from homology"/>
<organism evidence="11 12">
    <name type="scientific">Sphagnum jensenii</name>
    <dbReference type="NCBI Taxonomy" id="128206"/>
    <lineage>
        <taxon>Eukaryota</taxon>
        <taxon>Viridiplantae</taxon>
        <taxon>Streptophyta</taxon>
        <taxon>Embryophyta</taxon>
        <taxon>Bryophyta</taxon>
        <taxon>Sphagnophytina</taxon>
        <taxon>Sphagnopsida</taxon>
        <taxon>Sphagnales</taxon>
        <taxon>Sphagnaceae</taxon>
        <taxon>Sphagnum</taxon>
    </lineage>
</organism>
<dbReference type="PROSITE" id="PS00503">
    <property type="entry name" value="PECTINESTERASE_2"/>
    <property type="match status" value="1"/>
</dbReference>
<dbReference type="InterPro" id="IPR012334">
    <property type="entry name" value="Pectin_lyas_fold"/>
</dbReference>
<comment type="similarity">
    <text evidence="2">Belongs to the pectinesterase family.</text>
</comment>
<dbReference type="InterPro" id="IPR033131">
    <property type="entry name" value="Pectinesterase_Asp_AS"/>
</dbReference>
<name>A0ABP0XFV7_9BRYO</name>
<evidence type="ECO:0000256" key="8">
    <source>
        <dbReference type="RuleBase" id="RU000589"/>
    </source>
</evidence>
<comment type="catalytic activity">
    <reaction evidence="6 8">
        <text>[(1-&gt;4)-alpha-D-galacturonosyl methyl ester](n) + n H2O = [(1-&gt;4)-alpha-D-galacturonosyl](n) + n methanol + n H(+)</text>
        <dbReference type="Rhea" id="RHEA:22380"/>
        <dbReference type="Rhea" id="RHEA-COMP:14570"/>
        <dbReference type="Rhea" id="RHEA-COMP:14573"/>
        <dbReference type="ChEBI" id="CHEBI:15377"/>
        <dbReference type="ChEBI" id="CHEBI:15378"/>
        <dbReference type="ChEBI" id="CHEBI:17790"/>
        <dbReference type="ChEBI" id="CHEBI:140522"/>
        <dbReference type="ChEBI" id="CHEBI:140523"/>
        <dbReference type="EC" id="3.1.1.11"/>
    </reaction>
</comment>
<evidence type="ECO:0000256" key="6">
    <source>
        <dbReference type="ARBA" id="ARBA00047928"/>
    </source>
</evidence>
<protein>
    <recommendedName>
        <fullName evidence="3 8">Pectinesterase</fullName>
        <ecNumber evidence="3 8">3.1.1.11</ecNumber>
    </recommendedName>
</protein>
<evidence type="ECO:0000256" key="2">
    <source>
        <dbReference type="ARBA" id="ARBA00008891"/>
    </source>
</evidence>
<feature type="compositionally biased region" description="Acidic residues" evidence="9">
    <location>
        <begin position="66"/>
        <end position="76"/>
    </location>
</feature>
<dbReference type="Gene3D" id="2.160.20.10">
    <property type="entry name" value="Single-stranded right-handed beta-helix, Pectin lyase-like"/>
    <property type="match status" value="1"/>
</dbReference>
<dbReference type="SUPFAM" id="SSF51126">
    <property type="entry name" value="Pectin lyase-like"/>
    <property type="match status" value="1"/>
</dbReference>
<evidence type="ECO:0000256" key="4">
    <source>
        <dbReference type="ARBA" id="ARBA00022801"/>
    </source>
</evidence>
<dbReference type="EMBL" id="OZ020103">
    <property type="protein sequence ID" value="CAK9276821.1"/>
    <property type="molecule type" value="Genomic_DNA"/>
</dbReference>
<dbReference type="EC" id="3.1.1.11" evidence="3 8"/>
<feature type="active site" evidence="7">
    <location>
        <position position="308"/>
    </location>
</feature>
<feature type="domain" description="Pectinesterase catalytic" evidence="10">
    <location>
        <begin position="149"/>
        <end position="441"/>
    </location>
</feature>
<dbReference type="PANTHER" id="PTHR31321">
    <property type="entry name" value="ACYL-COA THIOESTER HYDROLASE YBHC-RELATED"/>
    <property type="match status" value="1"/>
</dbReference>
<dbReference type="Proteomes" id="UP001497444">
    <property type="component" value="Chromosome 8"/>
</dbReference>
<evidence type="ECO:0000313" key="12">
    <source>
        <dbReference type="Proteomes" id="UP001497444"/>
    </source>
</evidence>
<keyword evidence="4 8" id="KW-0378">Hydrolase</keyword>
<dbReference type="PANTHER" id="PTHR31321:SF136">
    <property type="entry name" value="PECTINESTERASE"/>
    <property type="match status" value="1"/>
</dbReference>
<dbReference type="InterPro" id="IPR000070">
    <property type="entry name" value="Pectinesterase_cat"/>
</dbReference>
<feature type="compositionally biased region" description="Low complexity" evidence="9">
    <location>
        <begin position="114"/>
        <end position="127"/>
    </location>
</feature>
<evidence type="ECO:0000259" key="10">
    <source>
        <dbReference type="Pfam" id="PF01095"/>
    </source>
</evidence>
<dbReference type="Pfam" id="PF01095">
    <property type="entry name" value="Pectinesterase"/>
    <property type="match status" value="1"/>
</dbReference>
<comment type="pathway">
    <text evidence="1 8">Glycan metabolism; pectin degradation; 2-dehydro-3-deoxy-D-gluconate from pectin: step 1/5.</text>
</comment>
<reference evidence="11" key="1">
    <citation type="submission" date="2024-02" db="EMBL/GenBank/DDBJ databases">
        <authorList>
            <consortium name="ELIXIR-Norway"/>
            <consortium name="Elixir Norway"/>
        </authorList>
    </citation>
    <scope>NUCLEOTIDE SEQUENCE</scope>
</reference>
<keyword evidence="12" id="KW-1185">Reference proteome</keyword>
<feature type="compositionally biased region" description="Basic and acidic residues" evidence="9">
    <location>
        <begin position="96"/>
        <end position="108"/>
    </location>
</feature>
<keyword evidence="5 8" id="KW-0063">Aspartyl esterase</keyword>
<gene>
    <name evidence="11" type="ORF">CSSPJE1EN1_LOCUS22299</name>
</gene>